<feature type="region of interest" description="Disordered" evidence="1">
    <location>
        <begin position="1"/>
        <end position="23"/>
    </location>
</feature>
<gene>
    <name evidence="2" type="ORF">MSBRW_1142</name>
</gene>
<accession>A0A0E3QI47</accession>
<dbReference type="KEGG" id="mbw:MSBRW_1142"/>
<dbReference type="AlphaFoldDB" id="A0A0E3QI47"/>
<organism evidence="2 3">
    <name type="scientific">Methanosarcina barkeri str. Wiesmoor</name>
    <dbReference type="NCBI Taxonomy" id="1434109"/>
    <lineage>
        <taxon>Archaea</taxon>
        <taxon>Methanobacteriati</taxon>
        <taxon>Methanobacteriota</taxon>
        <taxon>Stenosarchaea group</taxon>
        <taxon>Methanomicrobia</taxon>
        <taxon>Methanosarcinales</taxon>
        <taxon>Methanosarcinaceae</taxon>
        <taxon>Methanosarcina</taxon>
    </lineage>
</organism>
<dbReference type="HOGENOM" id="CLU_157013_0_0_2"/>
<dbReference type="Proteomes" id="UP000033038">
    <property type="component" value="Chromosome"/>
</dbReference>
<protein>
    <submittedName>
        <fullName evidence="2">Uncharacterized protein</fullName>
    </submittedName>
</protein>
<feature type="compositionally biased region" description="Basic and acidic residues" evidence="1">
    <location>
        <begin position="7"/>
        <end position="23"/>
    </location>
</feature>
<proteinExistence type="predicted"/>
<evidence type="ECO:0000313" key="3">
    <source>
        <dbReference type="Proteomes" id="UP000033038"/>
    </source>
</evidence>
<dbReference type="RefSeq" id="WP_011308499.1">
    <property type="nucleotide sequence ID" value="NZ_CP009526.1"/>
</dbReference>
<dbReference type="PATRIC" id="fig|1434109.4.peg.1421"/>
<evidence type="ECO:0000256" key="1">
    <source>
        <dbReference type="SAM" id="MobiDB-lite"/>
    </source>
</evidence>
<sequence length="113" mass="12170">MAQPMESESKETEAGKKSRIQEKVGKLGSDIDILAKKTGGEASKLAKNINTEIKSISGEIKSIDVKDEVKSITAKVEKLVDTTGDSAKKLASDIKTDVKKLGDKIEIPISKKK</sequence>
<reference evidence="2 3" key="1">
    <citation type="submission" date="2014-07" db="EMBL/GenBank/DDBJ databases">
        <title>Methanogenic archaea and the global carbon cycle.</title>
        <authorList>
            <person name="Henriksen J.R."/>
            <person name="Luke J."/>
            <person name="Reinhart S."/>
            <person name="Benedict M.N."/>
            <person name="Youngblut N.D."/>
            <person name="Metcalf M.E."/>
            <person name="Whitaker R.J."/>
            <person name="Metcalf W.W."/>
        </authorList>
    </citation>
    <scope>NUCLEOTIDE SEQUENCE [LARGE SCALE GENOMIC DNA]</scope>
    <source>
        <strain evidence="2 3">Wiesmoor</strain>
    </source>
</reference>
<evidence type="ECO:0000313" key="2">
    <source>
        <dbReference type="EMBL" id="AKB50395.1"/>
    </source>
</evidence>
<dbReference type="EMBL" id="CP009526">
    <property type="protein sequence ID" value="AKB50395.1"/>
    <property type="molecule type" value="Genomic_DNA"/>
</dbReference>
<dbReference type="GeneID" id="24822602"/>
<name>A0A0E3QI47_METBA</name>